<comment type="cofactor">
    <cofactor evidence="1">
        <name>dipyrromethane</name>
        <dbReference type="ChEBI" id="CHEBI:60342"/>
    </cofactor>
</comment>
<accession>A0A382CL92</accession>
<sequence>MKAHNIVIGSRGSQLALWQANWVKSELERLHDNVDIDIRIIATSGDNIQDVPLAKIGGKGLFVKEIEEALLANEIDLAVHSMKDVPMELPTELGISVITKRENPLDALISKNGEKLADLPQGATIGTSSLRRSSQLLKYRDDFKIHPLRGNVDTRLRKVEEGKYDAILLASAGLNRLGWANRITEEISHDILLPAMGQGALGIETRLDDTMIYDFISTLNHEQTHYAVSAERSLVGRLDGGCQVPIGAYARIEKGLITLKGLVASLDGEVIYKLENVGPVDDAINIGQELGSKLLKMGANEILEKLI</sequence>
<keyword evidence="6" id="KW-0808">Transferase</keyword>
<feature type="domain" description="Porphobilinogen deaminase C-terminal" evidence="10">
    <location>
        <begin position="227"/>
        <end position="295"/>
    </location>
</feature>
<evidence type="ECO:0000256" key="1">
    <source>
        <dbReference type="ARBA" id="ARBA00001916"/>
    </source>
</evidence>
<dbReference type="InterPro" id="IPR022418">
    <property type="entry name" value="Porphobilinogen_deaminase_C"/>
</dbReference>
<gene>
    <name evidence="11" type="ORF">METZ01_LOCUS179852</name>
</gene>
<evidence type="ECO:0000259" key="10">
    <source>
        <dbReference type="Pfam" id="PF03900"/>
    </source>
</evidence>
<dbReference type="PANTHER" id="PTHR11557:SF0">
    <property type="entry name" value="PORPHOBILINOGEN DEAMINASE"/>
    <property type="match status" value="1"/>
</dbReference>
<proteinExistence type="inferred from homology"/>
<evidence type="ECO:0000256" key="4">
    <source>
        <dbReference type="ARBA" id="ARBA00005638"/>
    </source>
</evidence>
<name>A0A382CL92_9ZZZZ</name>
<dbReference type="InterPro" id="IPR022417">
    <property type="entry name" value="Porphobilin_deaminase_N"/>
</dbReference>
<evidence type="ECO:0000313" key="11">
    <source>
        <dbReference type="EMBL" id="SVB26998.1"/>
    </source>
</evidence>
<dbReference type="FunFam" id="3.40.190.10:FF:000005">
    <property type="entry name" value="Porphobilinogen deaminase"/>
    <property type="match status" value="1"/>
</dbReference>
<comment type="similarity">
    <text evidence="4">Belongs to the HMBS family.</text>
</comment>
<dbReference type="NCBIfam" id="TIGR00212">
    <property type="entry name" value="hemC"/>
    <property type="match status" value="1"/>
</dbReference>
<dbReference type="GO" id="GO:0006783">
    <property type="term" value="P:heme biosynthetic process"/>
    <property type="evidence" value="ECO:0007669"/>
    <property type="project" value="TreeGrafter"/>
</dbReference>
<dbReference type="PRINTS" id="PR00151">
    <property type="entry name" value="PORPHBDMNASE"/>
</dbReference>
<dbReference type="Pfam" id="PF03900">
    <property type="entry name" value="Porphobil_deamC"/>
    <property type="match status" value="1"/>
</dbReference>
<dbReference type="FunFam" id="3.30.160.40:FF:000001">
    <property type="entry name" value="Porphobilinogen deaminase"/>
    <property type="match status" value="1"/>
</dbReference>
<protein>
    <recommendedName>
        <fullName evidence="5">hydroxymethylbilane synthase</fullName>
        <ecNumber evidence="5">2.5.1.61</ecNumber>
    </recommendedName>
    <alternativeName>
        <fullName evidence="8">Hydroxymethylbilane synthase</fullName>
    </alternativeName>
</protein>
<organism evidence="11">
    <name type="scientific">marine metagenome</name>
    <dbReference type="NCBI Taxonomy" id="408172"/>
    <lineage>
        <taxon>unclassified sequences</taxon>
        <taxon>metagenomes</taxon>
        <taxon>ecological metagenomes</taxon>
    </lineage>
</organism>
<dbReference type="PIRSF" id="PIRSF001438">
    <property type="entry name" value="4pyrrol_synth_OHMeBilane_synth"/>
    <property type="match status" value="1"/>
</dbReference>
<keyword evidence="7" id="KW-0627">Porphyrin biosynthesis</keyword>
<reference evidence="11" key="1">
    <citation type="submission" date="2018-05" db="EMBL/GenBank/DDBJ databases">
        <authorList>
            <person name="Lanie J.A."/>
            <person name="Ng W.-L."/>
            <person name="Kazmierczak K.M."/>
            <person name="Andrzejewski T.M."/>
            <person name="Davidsen T.M."/>
            <person name="Wayne K.J."/>
            <person name="Tettelin H."/>
            <person name="Glass J.I."/>
            <person name="Rusch D."/>
            <person name="Podicherti R."/>
            <person name="Tsui H.-C.T."/>
            <person name="Winkler M.E."/>
        </authorList>
    </citation>
    <scope>NUCLEOTIDE SEQUENCE</scope>
</reference>
<evidence type="ECO:0000256" key="6">
    <source>
        <dbReference type="ARBA" id="ARBA00022679"/>
    </source>
</evidence>
<dbReference type="GO" id="GO:0005737">
    <property type="term" value="C:cytoplasm"/>
    <property type="evidence" value="ECO:0007669"/>
    <property type="project" value="TreeGrafter"/>
</dbReference>
<dbReference type="Pfam" id="PF01379">
    <property type="entry name" value="Porphobil_deam"/>
    <property type="match status" value="1"/>
</dbReference>
<comment type="pathway">
    <text evidence="3">Porphyrin-containing compound metabolism; protoporphyrin-IX biosynthesis; coproporphyrinogen-III from 5-aminolevulinate: step 2/4.</text>
</comment>
<evidence type="ECO:0000256" key="5">
    <source>
        <dbReference type="ARBA" id="ARBA00012655"/>
    </source>
</evidence>
<dbReference type="EC" id="2.5.1.61" evidence="5"/>
<evidence type="ECO:0000256" key="2">
    <source>
        <dbReference type="ARBA" id="ARBA00002869"/>
    </source>
</evidence>
<dbReference type="HAMAP" id="MF_00260">
    <property type="entry name" value="Porphobil_deam"/>
    <property type="match status" value="1"/>
</dbReference>
<dbReference type="AlphaFoldDB" id="A0A382CL92"/>
<dbReference type="PROSITE" id="PS00533">
    <property type="entry name" value="PORPHOBILINOGEN_DEAM"/>
    <property type="match status" value="1"/>
</dbReference>
<dbReference type="SUPFAM" id="SSF54782">
    <property type="entry name" value="Porphobilinogen deaminase (hydroxymethylbilane synthase), C-terminal domain"/>
    <property type="match status" value="1"/>
</dbReference>
<dbReference type="InterPro" id="IPR022419">
    <property type="entry name" value="Porphobilin_deaminase_cofac_BS"/>
</dbReference>
<dbReference type="EMBL" id="UINC01035110">
    <property type="protein sequence ID" value="SVB26998.1"/>
    <property type="molecule type" value="Genomic_DNA"/>
</dbReference>
<dbReference type="Gene3D" id="3.30.160.40">
    <property type="entry name" value="Porphobilinogen deaminase, C-terminal domain"/>
    <property type="match status" value="1"/>
</dbReference>
<evidence type="ECO:0000259" key="9">
    <source>
        <dbReference type="Pfam" id="PF01379"/>
    </source>
</evidence>
<dbReference type="SUPFAM" id="SSF53850">
    <property type="entry name" value="Periplasmic binding protein-like II"/>
    <property type="match status" value="1"/>
</dbReference>
<evidence type="ECO:0000256" key="3">
    <source>
        <dbReference type="ARBA" id="ARBA00004735"/>
    </source>
</evidence>
<evidence type="ECO:0000256" key="8">
    <source>
        <dbReference type="ARBA" id="ARBA00033064"/>
    </source>
</evidence>
<feature type="domain" description="Porphobilinogen deaminase N-terminal" evidence="9">
    <location>
        <begin position="6"/>
        <end position="212"/>
    </location>
</feature>
<dbReference type="InterPro" id="IPR036803">
    <property type="entry name" value="Porphobilinogen_deaminase_C_sf"/>
</dbReference>
<evidence type="ECO:0000256" key="7">
    <source>
        <dbReference type="ARBA" id="ARBA00023244"/>
    </source>
</evidence>
<dbReference type="InterPro" id="IPR000860">
    <property type="entry name" value="HemC"/>
</dbReference>
<dbReference type="PANTHER" id="PTHR11557">
    <property type="entry name" value="PORPHOBILINOGEN DEAMINASE"/>
    <property type="match status" value="1"/>
</dbReference>
<dbReference type="GO" id="GO:0004418">
    <property type="term" value="F:hydroxymethylbilane synthase activity"/>
    <property type="evidence" value="ECO:0007669"/>
    <property type="project" value="UniProtKB-EC"/>
</dbReference>
<dbReference type="Gene3D" id="3.40.190.10">
    <property type="entry name" value="Periplasmic binding protein-like II"/>
    <property type="match status" value="2"/>
</dbReference>
<comment type="function">
    <text evidence="2">Tetrapolymerization of the monopyrrole PBG into the hydroxymethylbilane pre-uroporphyrinogen in several discrete steps.</text>
</comment>
<dbReference type="CDD" id="cd13646">
    <property type="entry name" value="PBP2_EcHMBS_like"/>
    <property type="match status" value="1"/>
</dbReference>
<dbReference type="FunFam" id="3.40.190.10:FF:000004">
    <property type="entry name" value="Porphobilinogen deaminase"/>
    <property type="match status" value="1"/>
</dbReference>